<reference evidence="3" key="1">
    <citation type="submission" date="2017-10" db="EMBL/GenBank/DDBJ databases">
        <title>Rapid genome shrinkage in a self-fertile nematode reveals novel sperm competition proteins.</title>
        <authorList>
            <person name="Yin D."/>
            <person name="Schwarz E.M."/>
            <person name="Thomas C.G."/>
            <person name="Felde R.L."/>
            <person name="Korf I.F."/>
            <person name="Cutter A.D."/>
            <person name="Schartner C.M."/>
            <person name="Ralston E.J."/>
            <person name="Meyer B.J."/>
            <person name="Haag E.S."/>
        </authorList>
    </citation>
    <scope>NUCLEOTIDE SEQUENCE [LARGE SCALE GENOMIC DNA]</scope>
    <source>
        <strain evidence="3">JU1422</strain>
    </source>
</reference>
<name>A0A2G5TFR8_9PELO</name>
<evidence type="ECO:0000313" key="2">
    <source>
        <dbReference type="EMBL" id="PIC26174.1"/>
    </source>
</evidence>
<evidence type="ECO:0000313" key="3">
    <source>
        <dbReference type="Proteomes" id="UP000230233"/>
    </source>
</evidence>
<organism evidence="2 3">
    <name type="scientific">Caenorhabditis nigoni</name>
    <dbReference type="NCBI Taxonomy" id="1611254"/>
    <lineage>
        <taxon>Eukaryota</taxon>
        <taxon>Metazoa</taxon>
        <taxon>Ecdysozoa</taxon>
        <taxon>Nematoda</taxon>
        <taxon>Chromadorea</taxon>
        <taxon>Rhabditida</taxon>
        <taxon>Rhabditina</taxon>
        <taxon>Rhabditomorpha</taxon>
        <taxon>Rhabditoidea</taxon>
        <taxon>Rhabditidae</taxon>
        <taxon>Peloderinae</taxon>
        <taxon>Caenorhabditis</taxon>
    </lineage>
</organism>
<sequence length="466" mass="54474">MQFGCRMFRFHFYRNTQTFPLPQRTRRTVPCPFSLSNFHLISVVGLFYSLYCYCYTVDFYSRHHIFQRSYRHRSWFINLIYIMKTIWLLLASILHVLFAHDELYILIDEVSLYNCRGVKNEITINEEDVQIVNERGNRVYYIRAPGNYSLDFKKIKVKQNFGFLAGEIGITLQVPVLEGPAGIRFDLPYTMIPETTLLSQKCDEFSGVIERNGRTYCRYCDLCQVSQAVENELAAGRHQFLSQSENDTPVSKCYNIEANEYDFRRTIQLPSRSHLEGLIRSKAQGIDDEIKKRLNKGRGRFQVFLNLITSDKPAISRNRWMAGSKDCDCCFNRNAPHCDSLSYLYCNMEDCKTGWALQCLHNSAKVAACYTVEFNYRMTTSYADVLEFLRENNYPNQDSYFTQPNQPAVPTTRRPAKPSLEVRQANQLQMTQACVESMPARMTHLRRYCTIFWNEKLCCEHCPDIC</sequence>
<keyword evidence="1" id="KW-1133">Transmembrane helix</keyword>
<evidence type="ECO:0000256" key="1">
    <source>
        <dbReference type="SAM" id="Phobius"/>
    </source>
</evidence>
<feature type="transmembrane region" description="Helical" evidence="1">
    <location>
        <begin position="75"/>
        <end position="98"/>
    </location>
</feature>
<dbReference type="AlphaFoldDB" id="A0A2G5TFR8"/>
<protein>
    <submittedName>
        <fullName evidence="2">Uncharacterized protein</fullName>
    </submittedName>
</protein>
<keyword evidence="1" id="KW-0812">Transmembrane</keyword>
<dbReference type="Proteomes" id="UP000230233">
    <property type="component" value="Chromosome V"/>
</dbReference>
<dbReference type="OrthoDB" id="5916685at2759"/>
<accession>A0A2G5TFR8</accession>
<feature type="transmembrane region" description="Helical" evidence="1">
    <location>
        <begin position="35"/>
        <end position="54"/>
    </location>
</feature>
<proteinExistence type="predicted"/>
<comment type="caution">
    <text evidence="2">The sequence shown here is derived from an EMBL/GenBank/DDBJ whole genome shotgun (WGS) entry which is preliminary data.</text>
</comment>
<keyword evidence="1" id="KW-0472">Membrane</keyword>
<gene>
    <name evidence="2" type="primary">Cni-C13C12.2</name>
    <name evidence="2" type="synonym">Cnig_chr_V.g18834</name>
    <name evidence="2" type="ORF">B9Z55_018834</name>
</gene>
<dbReference type="EMBL" id="PDUG01000005">
    <property type="protein sequence ID" value="PIC26174.1"/>
    <property type="molecule type" value="Genomic_DNA"/>
</dbReference>
<keyword evidence="3" id="KW-1185">Reference proteome</keyword>
<dbReference type="STRING" id="1611254.A0A2G5TFR8"/>